<keyword evidence="4 8" id="KW-0812">Transmembrane</keyword>
<feature type="transmembrane region" description="Helical" evidence="8">
    <location>
        <begin position="807"/>
        <end position="826"/>
    </location>
</feature>
<dbReference type="Proteomes" id="UP000029980">
    <property type="component" value="Chromosome"/>
</dbReference>
<dbReference type="InterPro" id="IPR000731">
    <property type="entry name" value="SSD"/>
</dbReference>
<comment type="subcellular location">
    <subcellularLocation>
        <location evidence="1">Cell membrane</location>
        <topology evidence="1">Multi-pass membrane protein</topology>
    </subcellularLocation>
</comment>
<evidence type="ECO:0000256" key="4">
    <source>
        <dbReference type="ARBA" id="ARBA00022692"/>
    </source>
</evidence>
<keyword evidence="5 8" id="KW-1133">Transmembrane helix</keyword>
<feature type="transmembrane region" description="Helical" evidence="8">
    <location>
        <begin position="1202"/>
        <end position="1221"/>
    </location>
</feature>
<evidence type="ECO:0000256" key="7">
    <source>
        <dbReference type="SAM" id="Coils"/>
    </source>
</evidence>
<feature type="coiled-coil region" evidence="7">
    <location>
        <begin position="146"/>
        <end position="173"/>
    </location>
</feature>
<dbReference type="SUPFAM" id="SSF82866">
    <property type="entry name" value="Multidrug efflux transporter AcrB transmembrane domain"/>
    <property type="match status" value="2"/>
</dbReference>
<evidence type="ECO:0000256" key="2">
    <source>
        <dbReference type="ARBA" id="ARBA00010157"/>
    </source>
</evidence>
<keyword evidence="6 8" id="KW-0472">Membrane</keyword>
<evidence type="ECO:0000256" key="8">
    <source>
        <dbReference type="SAM" id="Phobius"/>
    </source>
</evidence>
<dbReference type="Pfam" id="PF03176">
    <property type="entry name" value="MMPL"/>
    <property type="match status" value="2"/>
</dbReference>
<evidence type="ECO:0000259" key="9">
    <source>
        <dbReference type="PROSITE" id="PS50156"/>
    </source>
</evidence>
<gene>
    <name evidence="10" type="ORF">TEU_09615</name>
</gene>
<sequence>MAWNEWIVKHAKAIVALWAIVVMLSMPLAAKLSDLTNYSTDQFLPKDVESVKVQETLTKEFPEFATSNNQTYMIVSGVDVNDPATRNAYERFKAEAAPYGSNFTSYYDAVDMLQNESYEMALNLTKTTANLTGIFYTSAINASDTYGALLSQIQNLSDQVKELNETLPQLAGAYLALDANLSVLYNQSLALREALNQTDLAYVQLHQNLTTASEQLKTLNSTIAGLNFGLYNLSDGYARTYLGVLGTYGALVKAGAYQSGLSEMTAKAIATRLGVPVEFVYAVYNATYKVYSAYGPSAVTDALLVNVTRGIVLNQIDDPMQRSLAEAYSAAFYGGVVAFDGQAGSNYALIQLGENAVEPVEEIAGNALSNLPLLIEKAGGSYTVPGFGSVPAKTLSYIVNVSIGLGRNPSPQAVEGATIKVAKALMTGSPLLGMPNADVILRTLLAYGPTRELEINLLTGALVEKLPAEQKSLAKPIAKTVVAFDAKATGVLAKNPETLKKATVSLLAELVKEKGVELPESVIGEVYDSNGNIRPIVRELLVQNTAERLGDEKVAETIVNVVVKNPEELAKGIGVKEAVKKIITSLAGDAPIDLGKVVDEVYAGKDPYTIAYELFEEGVNKELANVNAPEDVKETLKEIMLTVAEKYPMGEAEIEALVKEKTAKLVEKFIGDINLGVELHINTSQLVEIAFRFRDDPSVITREDVRPIEEEIYPSIYGLAKDYMGMLKSPDNRTMLVLFVPKGLEGVSDLEKQSKAQYESSLKAKEVALKEFEKVSQKVEVYVTGTPVQTYEAIKYGKEDNDKTTKFSVVGALIVLFILMGAALLATLLPFTGVATATLTALGILYLLAKGDYLDVGSWAQMLTVTTALGLGIDYSTYYLHRFKEYLAEGYDHNRAASEALKRAKDAVLASASTDVVAFASFVLAWEFPIFKTIGMIAPLAVIVVLLASLTFIPAITVLIGDKPIFWWPRHIKHHIERVDLHERSRIAEWAVKHAKVVVLIALLIAVPAAYNFVNFNGTHDIKLFIPKDSETYNFLKLSESTVGAGVTSPTYILIDLGHPVSDSDLKTISELAERVSKVPGVKYVYTLTQPYGKPVNASVDELKTIGGNRYLSEDSTKVLIQVTGEYGATDDRSKDMVRTIREVVKDEEESGAIKSGMVGGSTALALDLSDLINDVFWHRLFPVALVLMFLSLIPTLKGLPAVITTIGTIGTGVLLSITVSSWLFEQVFGQQVMWFLPMLVFIVLLGVGIDYNSFYLVKARDEFERRSAKDALVVAAGTMDTLVVGLAAVLAATYGSLMTGATWGIREIGFALAVGVLLTATAAVYLIGPATMALFGEKAWWPLHKGGKKDERK</sequence>
<feature type="transmembrane region" description="Helical" evidence="8">
    <location>
        <begin position="1233"/>
        <end position="1252"/>
    </location>
</feature>
<dbReference type="KEGG" id="teu:TEU_09615"/>
<dbReference type="HOGENOM" id="CLU_257659_0_0_2"/>
<feature type="transmembrane region" description="Helical" evidence="8">
    <location>
        <begin position="1273"/>
        <end position="1297"/>
    </location>
</feature>
<reference evidence="10 11" key="1">
    <citation type="journal article" date="2015" name="Int. J. Syst. Evol. Microbiol.">
        <title>Thermococcus eurythermalis sp. nov., a conditional piezophilic hyperthermophilic archaeon with a wide temperature range isolated from an oil-immersed chimney in the Guaymas Basin.</title>
        <authorList>
            <person name="Zhao W."/>
            <person name="Zeng X."/>
            <person name="Xiao X."/>
        </authorList>
    </citation>
    <scope>NUCLEOTIDE SEQUENCE [LARGE SCALE GENOMIC DNA]</scope>
    <source>
        <strain evidence="10 11">A501</strain>
    </source>
</reference>
<dbReference type="OrthoDB" id="42357at2157"/>
<dbReference type="PROSITE" id="PS50156">
    <property type="entry name" value="SSD"/>
    <property type="match status" value="1"/>
</dbReference>
<feature type="domain" description="SSD" evidence="9">
    <location>
        <begin position="834"/>
        <end position="959"/>
    </location>
</feature>
<feature type="transmembrane region" description="Helical" evidence="8">
    <location>
        <begin position="1309"/>
        <end position="1329"/>
    </location>
</feature>
<keyword evidence="11" id="KW-1185">Reference proteome</keyword>
<dbReference type="InterPro" id="IPR050545">
    <property type="entry name" value="Mycobact_MmpL"/>
</dbReference>
<dbReference type="PANTHER" id="PTHR33406:SF6">
    <property type="entry name" value="MEMBRANE PROTEIN YDGH-RELATED"/>
    <property type="match status" value="1"/>
</dbReference>
<accession>A0A097QVS3</accession>
<proteinExistence type="inferred from homology"/>
<evidence type="ECO:0000256" key="1">
    <source>
        <dbReference type="ARBA" id="ARBA00004651"/>
    </source>
</evidence>
<name>A0A097QVS3_9EURY</name>
<dbReference type="STRING" id="1505907.TEU_09615"/>
<dbReference type="EMBL" id="CP008887">
    <property type="protein sequence ID" value="AIU70567.1"/>
    <property type="molecule type" value="Genomic_DNA"/>
</dbReference>
<feature type="transmembrane region" description="Helical" evidence="8">
    <location>
        <begin position="994"/>
        <end position="1014"/>
    </location>
</feature>
<feature type="transmembrane region" description="Helical" evidence="8">
    <location>
        <begin position="1177"/>
        <end position="1195"/>
    </location>
</feature>
<evidence type="ECO:0000256" key="6">
    <source>
        <dbReference type="ARBA" id="ARBA00023136"/>
    </source>
</evidence>
<dbReference type="InterPro" id="IPR004869">
    <property type="entry name" value="MMPL_dom"/>
</dbReference>
<evidence type="ECO:0000256" key="5">
    <source>
        <dbReference type="ARBA" id="ARBA00022989"/>
    </source>
</evidence>
<keyword evidence="7" id="KW-0175">Coiled coil</keyword>
<evidence type="ECO:0000313" key="10">
    <source>
        <dbReference type="EMBL" id="AIU70567.1"/>
    </source>
</evidence>
<feature type="transmembrane region" description="Helical" evidence="8">
    <location>
        <begin position="831"/>
        <end position="849"/>
    </location>
</feature>
<evidence type="ECO:0000313" key="11">
    <source>
        <dbReference type="Proteomes" id="UP000029980"/>
    </source>
</evidence>
<comment type="similarity">
    <text evidence="2">Belongs to the resistance-nodulation-cell division (RND) (TC 2.A.6) family. MmpL subfamily.</text>
</comment>
<feature type="transmembrane region" description="Helical" evidence="8">
    <location>
        <begin position="934"/>
        <end position="960"/>
    </location>
</feature>
<dbReference type="PANTHER" id="PTHR33406">
    <property type="entry name" value="MEMBRANE PROTEIN MJ1562-RELATED"/>
    <property type="match status" value="1"/>
</dbReference>
<dbReference type="GO" id="GO:0005886">
    <property type="term" value="C:plasma membrane"/>
    <property type="evidence" value="ECO:0007669"/>
    <property type="project" value="UniProtKB-SubCell"/>
</dbReference>
<organism evidence="10 11">
    <name type="scientific">Thermococcus eurythermalis</name>
    <dbReference type="NCBI Taxonomy" id="1505907"/>
    <lineage>
        <taxon>Archaea</taxon>
        <taxon>Methanobacteriati</taxon>
        <taxon>Methanobacteriota</taxon>
        <taxon>Thermococci</taxon>
        <taxon>Thermococcales</taxon>
        <taxon>Thermococcaceae</taxon>
        <taxon>Thermococcus</taxon>
    </lineage>
</organism>
<keyword evidence="3" id="KW-1003">Cell membrane</keyword>
<protein>
    <submittedName>
        <fullName evidence="10">Multidrug RND transporter</fullName>
    </submittedName>
</protein>
<evidence type="ECO:0000256" key="3">
    <source>
        <dbReference type="ARBA" id="ARBA00022475"/>
    </source>
</evidence>
<feature type="transmembrane region" description="Helical" evidence="8">
    <location>
        <begin position="861"/>
        <end position="880"/>
    </location>
</feature>
<dbReference type="Gene3D" id="1.20.1640.10">
    <property type="entry name" value="Multidrug efflux transporter AcrB transmembrane domain"/>
    <property type="match status" value="2"/>
</dbReference>
<feature type="transmembrane region" description="Helical" evidence="8">
    <location>
        <begin position="907"/>
        <end position="928"/>
    </location>
</feature>